<dbReference type="PANTHER" id="PTHR46580:SF2">
    <property type="entry name" value="MAM DOMAIN-CONTAINING PROTEIN"/>
    <property type="match status" value="1"/>
</dbReference>
<dbReference type="Pfam" id="PF13517">
    <property type="entry name" value="FG-GAP_3"/>
    <property type="match status" value="1"/>
</dbReference>
<dbReference type="EMBL" id="CAJNOM010000242">
    <property type="protein sequence ID" value="CAF1274647.1"/>
    <property type="molecule type" value="Genomic_DNA"/>
</dbReference>
<dbReference type="Proteomes" id="UP000663832">
    <property type="component" value="Unassembled WGS sequence"/>
</dbReference>
<evidence type="ECO:0000313" key="2">
    <source>
        <dbReference type="EMBL" id="CAF1274647.1"/>
    </source>
</evidence>
<dbReference type="AlphaFoldDB" id="A0A815BJZ8"/>
<dbReference type="PANTHER" id="PTHR46580">
    <property type="entry name" value="SENSOR KINASE-RELATED"/>
    <property type="match status" value="1"/>
</dbReference>
<dbReference type="InterPro" id="IPR028994">
    <property type="entry name" value="Integrin_alpha_N"/>
</dbReference>
<gene>
    <name evidence="2" type="ORF">QVE165_LOCUS29791</name>
</gene>
<accession>A0A815BJZ8</accession>
<organism evidence="2 3">
    <name type="scientific">Adineta steineri</name>
    <dbReference type="NCBI Taxonomy" id="433720"/>
    <lineage>
        <taxon>Eukaryota</taxon>
        <taxon>Metazoa</taxon>
        <taxon>Spiralia</taxon>
        <taxon>Gnathifera</taxon>
        <taxon>Rotifera</taxon>
        <taxon>Eurotatoria</taxon>
        <taxon>Bdelloidea</taxon>
        <taxon>Adinetida</taxon>
        <taxon>Adinetidae</taxon>
        <taxon>Adineta</taxon>
    </lineage>
</organism>
<evidence type="ECO:0008006" key="4">
    <source>
        <dbReference type="Google" id="ProtNLM"/>
    </source>
</evidence>
<keyword evidence="1" id="KW-0732">Signal</keyword>
<protein>
    <recommendedName>
        <fullName evidence="4">VCBS repeat-containing protein</fullName>
    </recommendedName>
</protein>
<dbReference type="InterPro" id="IPR013517">
    <property type="entry name" value="FG-GAP"/>
</dbReference>
<keyword evidence="3" id="KW-1185">Reference proteome</keyword>
<comment type="caution">
    <text evidence="2">The sequence shown here is derived from an EMBL/GenBank/DDBJ whole genome shotgun (WGS) entry which is preliminary data.</text>
</comment>
<reference evidence="2" key="1">
    <citation type="submission" date="2021-02" db="EMBL/GenBank/DDBJ databases">
        <authorList>
            <person name="Nowell W R."/>
        </authorList>
    </citation>
    <scope>NUCLEOTIDE SEQUENCE</scope>
</reference>
<evidence type="ECO:0000256" key="1">
    <source>
        <dbReference type="ARBA" id="ARBA00022729"/>
    </source>
</evidence>
<name>A0A815BJZ8_9BILA</name>
<dbReference type="OrthoDB" id="10038118at2759"/>
<dbReference type="SUPFAM" id="SSF69318">
    <property type="entry name" value="Integrin alpha N-terminal domain"/>
    <property type="match status" value="1"/>
</dbReference>
<evidence type="ECO:0000313" key="3">
    <source>
        <dbReference type="Proteomes" id="UP000663832"/>
    </source>
</evidence>
<proteinExistence type="predicted"/>
<sequence>MSYLGFLEDTSNAIEASDLDGDGLTDIVIGIHRPQFPDMNSKRLFILLNHGDGRSYSIYEMPHKAIFNVESIVIGDFNNDGKANDIGACSYKSIVSTFSTIQYDNHPYAGYKKVDNRIFGKPQSIIRGRFNDDKFDDLALVSPQTDTLHVLLAYGDGNRTFTQQIYHSPHNPVSVAAINFNNDPIDDLAVLSCNQTIRMYLGTKNGIFHENDISFYVGENSTNECYRSLRSADLNQDG</sequence>
<dbReference type="Gene3D" id="2.130.10.130">
    <property type="entry name" value="Integrin alpha, N-terminal"/>
    <property type="match status" value="2"/>
</dbReference>